<name>A0A1D6NX15_MAIZE</name>
<dbReference type="EMBL" id="CM000785">
    <property type="protein sequence ID" value="AQL02620.1"/>
    <property type="molecule type" value="Genomic_DNA"/>
</dbReference>
<dbReference type="SUPFAM" id="SSF46938">
    <property type="entry name" value="CRAL/TRIO N-terminal domain"/>
    <property type="match status" value="1"/>
</dbReference>
<protein>
    <submittedName>
        <fullName evidence="1">Sec14p-like phosphatidylinositol transfer family protein</fullName>
    </submittedName>
</protein>
<dbReference type="AlphaFoldDB" id="A0A1D6NX15"/>
<proteinExistence type="predicted"/>
<sequence length="138" mass="15260">MMTSSACYYLCRSLVRAPPLKSRSAVRCPSAAPPGASGATSTSKLVLEVKERLAREHPGLPTGRNGRDDDDMVLWFLKDRKFSVDEAVSKLTKAIVSSNSLVPVKLTPNSFFTRSIISWYGNRVHISTSNLQFSFQLH</sequence>
<dbReference type="PANTHER" id="PTHR47556">
    <property type="entry name" value="SEC14P-LIKE PHOSPHATIDYLINOSITOL TRANSFER FAMILY PROTEIN"/>
    <property type="match status" value="1"/>
</dbReference>
<organism evidence="1">
    <name type="scientific">Zea mays</name>
    <name type="common">Maize</name>
    <dbReference type="NCBI Taxonomy" id="4577"/>
    <lineage>
        <taxon>Eukaryota</taxon>
        <taxon>Viridiplantae</taxon>
        <taxon>Streptophyta</taxon>
        <taxon>Embryophyta</taxon>
        <taxon>Tracheophyta</taxon>
        <taxon>Spermatophyta</taxon>
        <taxon>Magnoliopsida</taxon>
        <taxon>Liliopsida</taxon>
        <taxon>Poales</taxon>
        <taxon>Poaceae</taxon>
        <taxon>PACMAD clade</taxon>
        <taxon>Panicoideae</taxon>
        <taxon>Andropogonodae</taxon>
        <taxon>Andropogoneae</taxon>
        <taxon>Tripsacinae</taxon>
        <taxon>Zea</taxon>
    </lineage>
</organism>
<gene>
    <name evidence="1" type="ORF">ZEAMMB73_Zm00001d045573</name>
</gene>
<dbReference type="InterPro" id="IPR036273">
    <property type="entry name" value="CRAL/TRIO_N_dom_sf"/>
</dbReference>
<evidence type="ECO:0000313" key="1">
    <source>
        <dbReference type="EMBL" id="AQL02620.1"/>
    </source>
</evidence>
<reference evidence="1" key="1">
    <citation type="submission" date="2015-12" db="EMBL/GenBank/DDBJ databases">
        <title>Update maize B73 reference genome by single molecule sequencing technologies.</title>
        <authorList>
            <consortium name="Maize Genome Sequencing Project"/>
            <person name="Ware D."/>
        </authorList>
    </citation>
    <scope>NUCLEOTIDE SEQUENCE</scope>
    <source>
        <tissue evidence="1">Seedling</tissue>
    </source>
</reference>
<accession>A0A1D6NX15</accession>
<dbReference type="PANTHER" id="PTHR47556:SF1">
    <property type="entry name" value="SEC14P-LIKE PHOSPHATIDYLINOSITOL TRANSFER FAMILY PROTEIN"/>
    <property type="match status" value="1"/>
</dbReference>
<dbReference type="ExpressionAtlas" id="A0A1D6NX15">
    <property type="expression patterns" value="baseline and differential"/>
</dbReference>